<dbReference type="GO" id="GO:0005886">
    <property type="term" value="C:plasma membrane"/>
    <property type="evidence" value="ECO:0007669"/>
    <property type="project" value="UniProtKB-SubCell"/>
</dbReference>
<evidence type="ECO:0000256" key="11">
    <source>
        <dbReference type="ARBA" id="ARBA00022989"/>
    </source>
</evidence>
<evidence type="ECO:0000313" key="17">
    <source>
        <dbReference type="EMBL" id="CAB4626887.1"/>
    </source>
</evidence>
<dbReference type="InterPro" id="IPR050597">
    <property type="entry name" value="Cytochrome_c_Oxidase_Subunit"/>
</dbReference>
<dbReference type="Pfam" id="PF00034">
    <property type="entry name" value="Cytochrom_C"/>
    <property type="match status" value="1"/>
</dbReference>
<dbReference type="AlphaFoldDB" id="A0A6J6IQC5"/>
<keyword evidence="13 15" id="KW-0472">Membrane</keyword>
<keyword evidence="4" id="KW-0813">Transport</keyword>
<dbReference type="Pfam" id="PF13442">
    <property type="entry name" value="Cytochrome_CBB3"/>
    <property type="match status" value="1"/>
</dbReference>
<keyword evidence="5" id="KW-1003">Cell membrane</keyword>
<gene>
    <name evidence="17" type="ORF">UFOPK2032_00312</name>
</gene>
<keyword evidence="7 15" id="KW-0812">Transmembrane</keyword>
<proteinExistence type="predicted"/>
<evidence type="ECO:0000256" key="7">
    <source>
        <dbReference type="ARBA" id="ARBA00022692"/>
    </source>
</evidence>
<dbReference type="EC" id="7.1.1.8" evidence="2"/>
<evidence type="ECO:0000256" key="2">
    <source>
        <dbReference type="ARBA" id="ARBA00012951"/>
    </source>
</evidence>
<dbReference type="GO" id="GO:0008121">
    <property type="term" value="F:quinol-cytochrome-c reductase activity"/>
    <property type="evidence" value="ECO:0007669"/>
    <property type="project" value="UniProtKB-EC"/>
</dbReference>
<dbReference type="GO" id="GO:0020037">
    <property type="term" value="F:heme binding"/>
    <property type="evidence" value="ECO:0007669"/>
    <property type="project" value="InterPro"/>
</dbReference>
<evidence type="ECO:0000256" key="9">
    <source>
        <dbReference type="ARBA" id="ARBA00022737"/>
    </source>
</evidence>
<dbReference type="Gene3D" id="1.10.760.10">
    <property type="entry name" value="Cytochrome c-like domain"/>
    <property type="match status" value="2"/>
</dbReference>
<protein>
    <recommendedName>
        <fullName evidence="3">Cytochrome bc1 complex cytochrome c subunit</fullName>
        <ecNumber evidence="2">7.1.1.8</ecNumber>
    </recommendedName>
</protein>
<evidence type="ECO:0000256" key="6">
    <source>
        <dbReference type="ARBA" id="ARBA00022617"/>
    </source>
</evidence>
<keyword evidence="11 15" id="KW-1133">Transmembrane helix</keyword>
<dbReference type="InterPro" id="IPR009056">
    <property type="entry name" value="Cyt_c-like_dom"/>
</dbReference>
<feature type="domain" description="Cytochrome c" evidence="16">
    <location>
        <begin position="142"/>
        <end position="220"/>
    </location>
</feature>
<dbReference type="PIRSF" id="PIRSF000007">
    <property type="entry name" value="Ubiq_cycred_cyc"/>
    <property type="match status" value="1"/>
</dbReference>
<evidence type="ECO:0000256" key="5">
    <source>
        <dbReference type="ARBA" id="ARBA00022475"/>
    </source>
</evidence>
<evidence type="ECO:0000256" key="15">
    <source>
        <dbReference type="SAM" id="Phobius"/>
    </source>
</evidence>
<dbReference type="InterPro" id="IPR009152">
    <property type="entry name" value="bc1_cytC-su"/>
</dbReference>
<dbReference type="PROSITE" id="PS51007">
    <property type="entry name" value="CYTC"/>
    <property type="match status" value="2"/>
</dbReference>
<evidence type="ECO:0000256" key="10">
    <source>
        <dbReference type="ARBA" id="ARBA00022967"/>
    </source>
</evidence>
<dbReference type="PANTHER" id="PTHR33751">
    <property type="entry name" value="CBB3-TYPE CYTOCHROME C OXIDASE SUBUNIT FIXP"/>
    <property type="match status" value="1"/>
</dbReference>
<reference evidence="17" key="1">
    <citation type="submission" date="2020-05" db="EMBL/GenBank/DDBJ databases">
        <authorList>
            <person name="Chiriac C."/>
            <person name="Salcher M."/>
            <person name="Ghai R."/>
            <person name="Kavagutti S V."/>
        </authorList>
    </citation>
    <scope>NUCLEOTIDE SEQUENCE</scope>
</reference>
<keyword evidence="10" id="KW-1278">Translocase</keyword>
<evidence type="ECO:0000256" key="14">
    <source>
        <dbReference type="ARBA" id="ARBA00029351"/>
    </source>
</evidence>
<keyword evidence="9" id="KW-0677">Repeat</keyword>
<evidence type="ECO:0000259" key="16">
    <source>
        <dbReference type="PROSITE" id="PS51007"/>
    </source>
</evidence>
<evidence type="ECO:0000256" key="3">
    <source>
        <dbReference type="ARBA" id="ARBA00017819"/>
    </source>
</evidence>
<evidence type="ECO:0000256" key="4">
    <source>
        <dbReference type="ARBA" id="ARBA00022448"/>
    </source>
</evidence>
<comment type="catalytic activity">
    <reaction evidence="14">
        <text>a quinol + 2 Fe(III)-[cytochrome c](out) = a quinone + 2 Fe(II)-[cytochrome c](out) + 2 H(+)(out)</text>
        <dbReference type="Rhea" id="RHEA:11484"/>
        <dbReference type="Rhea" id="RHEA-COMP:10350"/>
        <dbReference type="Rhea" id="RHEA-COMP:14399"/>
        <dbReference type="ChEBI" id="CHEBI:15378"/>
        <dbReference type="ChEBI" id="CHEBI:24646"/>
        <dbReference type="ChEBI" id="CHEBI:29033"/>
        <dbReference type="ChEBI" id="CHEBI:29034"/>
        <dbReference type="ChEBI" id="CHEBI:132124"/>
        <dbReference type="EC" id="7.1.1.8"/>
    </reaction>
</comment>
<evidence type="ECO:0000256" key="12">
    <source>
        <dbReference type="ARBA" id="ARBA00023004"/>
    </source>
</evidence>
<dbReference type="PANTHER" id="PTHR33751:SF13">
    <property type="entry name" value="CYTOCHROME BC1 COMPLEX CYTOCHROME C SUBUNIT"/>
    <property type="match status" value="1"/>
</dbReference>
<evidence type="ECO:0000256" key="1">
    <source>
        <dbReference type="ARBA" id="ARBA00004651"/>
    </source>
</evidence>
<accession>A0A6J6IQC5</accession>
<dbReference type="SUPFAM" id="SSF46626">
    <property type="entry name" value="Cytochrome c"/>
    <property type="match status" value="2"/>
</dbReference>
<evidence type="ECO:0000256" key="13">
    <source>
        <dbReference type="ARBA" id="ARBA00023136"/>
    </source>
</evidence>
<keyword evidence="12" id="KW-0408">Iron</keyword>
<keyword evidence="6" id="KW-0349">Heme</keyword>
<name>A0A6J6IQC5_9ZZZZ</name>
<feature type="transmembrane region" description="Helical" evidence="15">
    <location>
        <begin position="240"/>
        <end position="259"/>
    </location>
</feature>
<comment type="subcellular location">
    <subcellularLocation>
        <location evidence="1">Cell membrane</location>
        <topology evidence="1">Multi-pass membrane protein</topology>
    </subcellularLocation>
</comment>
<sequence>MRKSFNGSRRKPLAATIVIAAGLLFSGGGYAVATNVVESSVAPEYTAEQISEGRKLFLANCASCHGLNAESTAAGPSLIGVGAAAVDFQVGTGRMPGQGSGPQLPKKKVQFTEDQISLMAAYVASLAPGPAIPEAQYLEATGDASHGGELFRINCAMCHNAVGAGGALTEGKYAPSLEGSSAKHIYEAMVIGPQNMPVFNDANLTPEDKQDIITYLAYIDENGSAGGYELGSLGPVAEGLFVWIFGLGLIIAITVWLGAKSN</sequence>
<dbReference type="InterPro" id="IPR036909">
    <property type="entry name" value="Cyt_c-like_dom_sf"/>
</dbReference>
<feature type="domain" description="Cytochrome c" evidence="16">
    <location>
        <begin position="48"/>
        <end position="127"/>
    </location>
</feature>
<evidence type="ECO:0000256" key="8">
    <source>
        <dbReference type="ARBA" id="ARBA00022723"/>
    </source>
</evidence>
<dbReference type="EMBL" id="CAEZVM010000006">
    <property type="protein sequence ID" value="CAB4626887.1"/>
    <property type="molecule type" value="Genomic_DNA"/>
</dbReference>
<dbReference type="GO" id="GO:0005506">
    <property type="term" value="F:iron ion binding"/>
    <property type="evidence" value="ECO:0007669"/>
    <property type="project" value="InterPro"/>
</dbReference>
<organism evidence="17">
    <name type="scientific">freshwater metagenome</name>
    <dbReference type="NCBI Taxonomy" id="449393"/>
    <lineage>
        <taxon>unclassified sequences</taxon>
        <taxon>metagenomes</taxon>
        <taxon>ecological metagenomes</taxon>
    </lineage>
</organism>
<keyword evidence="8" id="KW-0479">Metal-binding</keyword>